<dbReference type="GO" id="GO:0016887">
    <property type="term" value="F:ATP hydrolysis activity"/>
    <property type="evidence" value="ECO:0007669"/>
    <property type="project" value="InterPro"/>
</dbReference>
<gene>
    <name evidence="11" type="ORF">D5F11_017590</name>
</gene>
<dbReference type="Gene3D" id="3.40.50.300">
    <property type="entry name" value="P-loop containing nucleotide triphosphate hydrolases"/>
    <property type="match status" value="1"/>
</dbReference>
<keyword evidence="9" id="KW-0472">Membrane</keyword>
<dbReference type="InterPro" id="IPR017871">
    <property type="entry name" value="ABC_transporter-like_CS"/>
</dbReference>
<dbReference type="CDD" id="cd03257">
    <property type="entry name" value="ABC_NikE_OppD_transporters"/>
    <property type="match status" value="1"/>
</dbReference>
<comment type="subcellular location">
    <subcellularLocation>
        <location evidence="1">Cell membrane</location>
        <topology evidence="1">Peripheral membrane protein</topology>
    </subcellularLocation>
</comment>
<evidence type="ECO:0000256" key="2">
    <source>
        <dbReference type="ARBA" id="ARBA00005417"/>
    </source>
</evidence>
<keyword evidence="8" id="KW-1278">Translocase</keyword>
<dbReference type="InterPro" id="IPR003593">
    <property type="entry name" value="AAA+_ATPase"/>
</dbReference>
<protein>
    <submittedName>
        <fullName evidence="11">ABC transporter ATP-binding protein</fullName>
    </submittedName>
</protein>
<dbReference type="EMBL" id="QYTW02000020">
    <property type="protein sequence ID" value="RST58478.1"/>
    <property type="molecule type" value="Genomic_DNA"/>
</dbReference>
<dbReference type="PROSITE" id="PS00211">
    <property type="entry name" value="ABC_TRANSPORTER_1"/>
    <property type="match status" value="1"/>
</dbReference>
<evidence type="ECO:0000256" key="5">
    <source>
        <dbReference type="ARBA" id="ARBA00022519"/>
    </source>
</evidence>
<feature type="domain" description="ABC transporter" evidence="10">
    <location>
        <begin position="5"/>
        <end position="256"/>
    </location>
</feature>
<evidence type="ECO:0000313" key="11">
    <source>
        <dbReference type="EMBL" id="RST58478.1"/>
    </source>
</evidence>
<dbReference type="InterPro" id="IPR003439">
    <property type="entry name" value="ABC_transporter-like_ATP-bd"/>
</dbReference>
<evidence type="ECO:0000256" key="9">
    <source>
        <dbReference type="ARBA" id="ARBA00023136"/>
    </source>
</evidence>
<evidence type="ECO:0000256" key="3">
    <source>
        <dbReference type="ARBA" id="ARBA00022448"/>
    </source>
</evidence>
<reference evidence="11 12" key="1">
    <citation type="submission" date="2018-12" db="EMBL/GenBank/DDBJ databases">
        <authorList>
            <person name="Sun L."/>
            <person name="Chen Z."/>
        </authorList>
    </citation>
    <scope>NUCLEOTIDE SEQUENCE [LARGE SCALE GENOMIC DNA]</scope>
    <source>
        <strain evidence="11 12">LMG 29736</strain>
    </source>
</reference>
<keyword evidence="6" id="KW-0547">Nucleotide-binding</keyword>
<dbReference type="RefSeq" id="WP_120117302.1">
    <property type="nucleotide sequence ID" value="NZ_QYTW02000020.1"/>
</dbReference>
<dbReference type="InterPro" id="IPR027417">
    <property type="entry name" value="P-loop_NTPase"/>
</dbReference>
<keyword evidence="3" id="KW-0813">Transport</keyword>
<dbReference type="PROSITE" id="PS50893">
    <property type="entry name" value="ABC_TRANSPORTER_2"/>
    <property type="match status" value="1"/>
</dbReference>
<dbReference type="GO" id="GO:0005886">
    <property type="term" value="C:plasma membrane"/>
    <property type="evidence" value="ECO:0007669"/>
    <property type="project" value="UniProtKB-SubCell"/>
</dbReference>
<evidence type="ECO:0000256" key="8">
    <source>
        <dbReference type="ARBA" id="ARBA00022967"/>
    </source>
</evidence>
<keyword evidence="5" id="KW-0997">Cell inner membrane</keyword>
<sequence>MDQLLEVKNLSTQFKTERGIAHAVRSVNFSVKPGETMGIVGESGSGKSVTVKSIMRLVESQRGKISSGEILFEEKDLASLTEKQMQRIRGNDISMIFQDPMTSLNPLIKVGVQISEVLRYHKGMTKQQATEEAISIMKDLSIPSPEKRYHQYPHEFSGGMLQRLMIAIALACKPKLLIADEPTTALDVTIQAQILRLMEELQKQYGMAILMITHDLGVVAEICDTVSVMYAGEIVESTSVEDIFDNPLHPYTQALMESRPKLGQKQKQLQPIEGSPPDLTREIKGCPFAARCKFKTDLCEVERPVLQELTPSHWVACHVAGQFKNEGEDRHVDVITS</sequence>
<dbReference type="OrthoDB" id="9802264at2"/>
<keyword evidence="7 11" id="KW-0067">ATP-binding</keyword>
<dbReference type="GO" id="GO:0005524">
    <property type="term" value="F:ATP binding"/>
    <property type="evidence" value="ECO:0007669"/>
    <property type="project" value="UniProtKB-KW"/>
</dbReference>
<dbReference type="FunFam" id="3.40.50.300:FF:000016">
    <property type="entry name" value="Oligopeptide ABC transporter ATP-binding component"/>
    <property type="match status" value="1"/>
</dbReference>
<dbReference type="InterPro" id="IPR050388">
    <property type="entry name" value="ABC_Ni/Peptide_Import"/>
</dbReference>
<dbReference type="InterPro" id="IPR013563">
    <property type="entry name" value="Oligopep_ABC_C"/>
</dbReference>
<name>A0A429X4Y1_SIMTE</name>
<accession>A0A429X4Y1</accession>
<dbReference type="SMART" id="SM00382">
    <property type="entry name" value="AAA"/>
    <property type="match status" value="1"/>
</dbReference>
<dbReference type="Pfam" id="PF00005">
    <property type="entry name" value="ABC_tran"/>
    <property type="match status" value="1"/>
</dbReference>
<dbReference type="Pfam" id="PF08352">
    <property type="entry name" value="oligo_HPY"/>
    <property type="match status" value="1"/>
</dbReference>
<dbReference type="GO" id="GO:0015833">
    <property type="term" value="P:peptide transport"/>
    <property type="evidence" value="ECO:0007669"/>
    <property type="project" value="InterPro"/>
</dbReference>
<dbReference type="AlphaFoldDB" id="A0A429X4Y1"/>
<evidence type="ECO:0000256" key="1">
    <source>
        <dbReference type="ARBA" id="ARBA00004202"/>
    </source>
</evidence>
<dbReference type="NCBIfam" id="TIGR01727">
    <property type="entry name" value="oligo_HPY"/>
    <property type="match status" value="1"/>
</dbReference>
<dbReference type="SUPFAM" id="SSF52540">
    <property type="entry name" value="P-loop containing nucleoside triphosphate hydrolases"/>
    <property type="match status" value="1"/>
</dbReference>
<comment type="caution">
    <text evidence="11">The sequence shown here is derived from an EMBL/GenBank/DDBJ whole genome shotgun (WGS) entry which is preliminary data.</text>
</comment>
<dbReference type="PANTHER" id="PTHR43297">
    <property type="entry name" value="OLIGOPEPTIDE TRANSPORT ATP-BINDING PROTEIN APPD"/>
    <property type="match status" value="1"/>
</dbReference>
<evidence type="ECO:0000259" key="10">
    <source>
        <dbReference type="PROSITE" id="PS50893"/>
    </source>
</evidence>
<evidence type="ECO:0000256" key="7">
    <source>
        <dbReference type="ARBA" id="ARBA00022840"/>
    </source>
</evidence>
<organism evidence="11 12">
    <name type="scientific">Siminovitchia terrae</name>
    <name type="common">Bacillus terrae</name>
    <dbReference type="NCBI Taxonomy" id="1914933"/>
    <lineage>
        <taxon>Bacteria</taxon>
        <taxon>Bacillati</taxon>
        <taxon>Bacillota</taxon>
        <taxon>Bacilli</taxon>
        <taxon>Bacillales</taxon>
        <taxon>Bacillaceae</taxon>
        <taxon>Siminovitchia</taxon>
    </lineage>
</organism>
<evidence type="ECO:0000256" key="6">
    <source>
        <dbReference type="ARBA" id="ARBA00022741"/>
    </source>
</evidence>
<evidence type="ECO:0000313" key="12">
    <source>
        <dbReference type="Proteomes" id="UP000287296"/>
    </source>
</evidence>
<comment type="similarity">
    <text evidence="2">Belongs to the ABC transporter superfamily.</text>
</comment>
<dbReference type="Proteomes" id="UP000287296">
    <property type="component" value="Unassembled WGS sequence"/>
</dbReference>
<proteinExistence type="inferred from homology"/>
<evidence type="ECO:0000256" key="4">
    <source>
        <dbReference type="ARBA" id="ARBA00022475"/>
    </source>
</evidence>
<dbReference type="PANTHER" id="PTHR43297:SF14">
    <property type="entry name" value="ATPASE AAA-TYPE CORE DOMAIN-CONTAINING PROTEIN"/>
    <property type="match status" value="1"/>
</dbReference>
<keyword evidence="4" id="KW-1003">Cell membrane</keyword>